<dbReference type="InterPro" id="IPR023186">
    <property type="entry name" value="IUNH"/>
</dbReference>
<dbReference type="SUPFAM" id="SSF53590">
    <property type="entry name" value="Nucleoside hydrolase"/>
    <property type="match status" value="1"/>
</dbReference>
<keyword evidence="5" id="KW-1185">Reference proteome</keyword>
<dbReference type="KEGG" id="uam:UABAM_02599"/>
<evidence type="ECO:0000313" key="4">
    <source>
        <dbReference type="EMBL" id="BBM84243.1"/>
    </source>
</evidence>
<protein>
    <submittedName>
        <fullName evidence="4">Nucleoside hydrolase</fullName>
    </submittedName>
</protein>
<dbReference type="AlphaFoldDB" id="A0A5S9F3K4"/>
<dbReference type="InterPro" id="IPR001910">
    <property type="entry name" value="Inosine/uridine_hydrolase_dom"/>
</dbReference>
<dbReference type="PANTHER" id="PTHR12304">
    <property type="entry name" value="INOSINE-URIDINE PREFERRING NUCLEOSIDE HYDROLASE"/>
    <property type="match status" value="1"/>
</dbReference>
<feature type="domain" description="Inosine/uridine-preferring nucleoside hydrolase" evidence="3">
    <location>
        <begin position="6"/>
        <end position="318"/>
    </location>
</feature>
<dbReference type="GO" id="GO:0005829">
    <property type="term" value="C:cytosol"/>
    <property type="evidence" value="ECO:0007669"/>
    <property type="project" value="TreeGrafter"/>
</dbReference>
<dbReference type="RefSeq" id="WP_151968410.1">
    <property type="nucleotide sequence ID" value="NZ_AP019860.1"/>
</dbReference>
<dbReference type="Pfam" id="PF01156">
    <property type="entry name" value="IU_nuc_hydro"/>
    <property type="match status" value="1"/>
</dbReference>
<dbReference type="Proteomes" id="UP000326354">
    <property type="component" value="Chromosome"/>
</dbReference>
<dbReference type="EMBL" id="AP019860">
    <property type="protein sequence ID" value="BBM84243.1"/>
    <property type="molecule type" value="Genomic_DNA"/>
</dbReference>
<organism evidence="4 5">
    <name type="scientific">Uabimicrobium amorphum</name>
    <dbReference type="NCBI Taxonomy" id="2596890"/>
    <lineage>
        <taxon>Bacteria</taxon>
        <taxon>Pseudomonadati</taxon>
        <taxon>Planctomycetota</taxon>
        <taxon>Candidatus Uabimicrobiia</taxon>
        <taxon>Candidatus Uabimicrobiales</taxon>
        <taxon>Candidatus Uabimicrobiaceae</taxon>
        <taxon>Candidatus Uabimicrobium</taxon>
    </lineage>
</organism>
<evidence type="ECO:0000256" key="1">
    <source>
        <dbReference type="ARBA" id="ARBA00022801"/>
    </source>
</evidence>
<evidence type="ECO:0000313" key="5">
    <source>
        <dbReference type="Proteomes" id="UP000326354"/>
    </source>
</evidence>
<dbReference type="PANTHER" id="PTHR12304:SF4">
    <property type="entry name" value="URIDINE NUCLEOSIDASE"/>
    <property type="match status" value="1"/>
</dbReference>
<proteinExistence type="predicted"/>
<keyword evidence="1 4" id="KW-0378">Hydrolase</keyword>
<dbReference type="GO" id="GO:0008477">
    <property type="term" value="F:purine nucleosidase activity"/>
    <property type="evidence" value="ECO:0007669"/>
    <property type="project" value="TreeGrafter"/>
</dbReference>
<name>A0A5S9F3K4_UABAM</name>
<dbReference type="GO" id="GO:0006152">
    <property type="term" value="P:purine nucleoside catabolic process"/>
    <property type="evidence" value="ECO:0007669"/>
    <property type="project" value="TreeGrafter"/>
</dbReference>
<gene>
    <name evidence="4" type="ORF">UABAM_02599</name>
</gene>
<evidence type="ECO:0000256" key="2">
    <source>
        <dbReference type="ARBA" id="ARBA00023295"/>
    </source>
</evidence>
<sequence length="327" mass="36964">MEKVKIFLDTDIGSDVDDAFALALALNHPQVELCGVSTVYGPTQIRAQIAQSLINAFQQDIPVGIGESTPISKLNPIWTTGNEQDNLKLPEINVKSKMFHDAIELMRSKIEEYENEIIIVCIGPMTNIAHLIAKYPRVTNKIKRLVFMGGGIQKKESQILDVGVQHIAQQFEITPEKEYVTFYEHNLGADPAAANAVLNSDIPKIMVGRNVTHKISFPKQEIVDMLDNSSEAQRLLKHFCAVWEKHWRRDIFYFHDPLALSVAIDPTIVRKKISVQLYIDNTGYTDSYGDLLSAGFSLCYPENSSLEAVLEVNIRKFYDIFRTYCLK</sequence>
<evidence type="ECO:0000259" key="3">
    <source>
        <dbReference type="Pfam" id="PF01156"/>
    </source>
</evidence>
<dbReference type="OrthoDB" id="209323at2"/>
<keyword evidence="2" id="KW-0326">Glycosidase</keyword>
<accession>A0A5S9F3K4</accession>
<dbReference type="InterPro" id="IPR036452">
    <property type="entry name" value="Ribo_hydro-like"/>
</dbReference>
<reference evidence="4 5" key="1">
    <citation type="submission" date="2019-08" db="EMBL/GenBank/DDBJ databases">
        <title>Complete genome sequence of Candidatus Uab amorphum.</title>
        <authorList>
            <person name="Shiratori T."/>
            <person name="Suzuki S."/>
            <person name="Kakizawa Y."/>
            <person name="Ishida K."/>
        </authorList>
    </citation>
    <scope>NUCLEOTIDE SEQUENCE [LARGE SCALE GENOMIC DNA]</scope>
    <source>
        <strain evidence="4 5">SRT547</strain>
    </source>
</reference>
<dbReference type="Gene3D" id="3.90.245.10">
    <property type="entry name" value="Ribonucleoside hydrolase-like"/>
    <property type="match status" value="1"/>
</dbReference>